<dbReference type="InterPro" id="IPR013320">
    <property type="entry name" value="ConA-like_dom_sf"/>
</dbReference>
<feature type="compositionally biased region" description="Gly residues" evidence="1">
    <location>
        <begin position="271"/>
        <end position="284"/>
    </location>
</feature>
<dbReference type="PROSITE" id="PS50940">
    <property type="entry name" value="CHIT_BIND_II"/>
    <property type="match status" value="1"/>
</dbReference>
<dbReference type="EMBL" id="JAWDGP010003606">
    <property type="protein sequence ID" value="KAK3772786.1"/>
    <property type="molecule type" value="Genomic_DNA"/>
</dbReference>
<dbReference type="AlphaFoldDB" id="A0AAE1DJD0"/>
<dbReference type="Pfam" id="PF01607">
    <property type="entry name" value="CBM_14"/>
    <property type="match status" value="1"/>
</dbReference>
<dbReference type="Gene3D" id="2.170.140.10">
    <property type="entry name" value="Chitin binding domain"/>
    <property type="match status" value="1"/>
</dbReference>
<dbReference type="InterPro" id="IPR036508">
    <property type="entry name" value="Chitin-bd_dom_sf"/>
</dbReference>
<evidence type="ECO:0000256" key="1">
    <source>
        <dbReference type="SAM" id="MobiDB-lite"/>
    </source>
</evidence>
<keyword evidence="4" id="KW-1185">Reference proteome</keyword>
<evidence type="ECO:0000313" key="4">
    <source>
        <dbReference type="Proteomes" id="UP001283361"/>
    </source>
</evidence>
<dbReference type="GO" id="GO:0005576">
    <property type="term" value="C:extracellular region"/>
    <property type="evidence" value="ECO:0007669"/>
    <property type="project" value="InterPro"/>
</dbReference>
<feature type="domain" description="Chitin-binding type-2" evidence="2">
    <location>
        <begin position="25"/>
        <end position="87"/>
    </location>
</feature>
<dbReference type="SMART" id="SM00494">
    <property type="entry name" value="ChtBD2"/>
    <property type="match status" value="2"/>
</dbReference>
<reference evidence="3" key="1">
    <citation type="journal article" date="2023" name="G3 (Bethesda)">
        <title>A reference genome for the long-term kleptoplast-retaining sea slug Elysia crispata morphotype clarki.</title>
        <authorList>
            <person name="Eastman K.E."/>
            <person name="Pendleton A.L."/>
            <person name="Shaikh M.A."/>
            <person name="Suttiyut T."/>
            <person name="Ogas R."/>
            <person name="Tomko P."/>
            <person name="Gavelis G."/>
            <person name="Widhalm J.R."/>
            <person name="Wisecaver J.H."/>
        </authorList>
    </citation>
    <scope>NUCLEOTIDE SEQUENCE</scope>
    <source>
        <strain evidence="3">ECLA1</strain>
    </source>
</reference>
<protein>
    <recommendedName>
        <fullName evidence="2">Chitin-binding type-2 domain-containing protein</fullName>
    </recommendedName>
</protein>
<dbReference type="SUPFAM" id="SSF49899">
    <property type="entry name" value="Concanavalin A-like lectins/glucanases"/>
    <property type="match status" value="1"/>
</dbReference>
<organism evidence="3 4">
    <name type="scientific">Elysia crispata</name>
    <name type="common">lettuce slug</name>
    <dbReference type="NCBI Taxonomy" id="231223"/>
    <lineage>
        <taxon>Eukaryota</taxon>
        <taxon>Metazoa</taxon>
        <taxon>Spiralia</taxon>
        <taxon>Lophotrochozoa</taxon>
        <taxon>Mollusca</taxon>
        <taxon>Gastropoda</taxon>
        <taxon>Heterobranchia</taxon>
        <taxon>Euthyneura</taxon>
        <taxon>Panpulmonata</taxon>
        <taxon>Sacoglossa</taxon>
        <taxon>Placobranchoidea</taxon>
        <taxon>Plakobranchidae</taxon>
        <taxon>Elysia</taxon>
    </lineage>
</organism>
<sequence>MVVRWSPVCSTRLTFSSVLPSPDICDGCTMVNGVGYKAHWYDCSKFIQCTFRPDGSTTVYIKTCAHGTYWDQSQLACNHAHLVNCAGPCAGGTLQRYPSDSNCRGYWVCQGDKSHGYCCPPQYSYDIIRGCVPNPQCLDDCGTDVGPDTCDKRPVTGRPLQFEQYVARQGWVLMTCAAGSSYNTITCSCSINGGGIPPTVDCRPELLIPFNNVQVKDESGNNNYLQVEGVKVIGDTGYFDGNSLIRVPRFSNLQYGDTVIISLRYRQDGGAGSTTGGNGSGGQGTPSAPQALVANGDCNQPSSLYMVTGPQGAVHMGVLSSKGWNSNVSIPGQPGSGWKQAVLVVDKNVLLGSVNGISYETLFSGSIMSSQCALQVGRGTEFKHFTGYMDDITVYLCRPRGF</sequence>
<comment type="caution">
    <text evidence="3">The sequence shown here is derived from an EMBL/GenBank/DDBJ whole genome shotgun (WGS) entry which is preliminary data.</text>
</comment>
<dbReference type="SUPFAM" id="SSF57625">
    <property type="entry name" value="Invertebrate chitin-binding proteins"/>
    <property type="match status" value="1"/>
</dbReference>
<feature type="region of interest" description="Disordered" evidence="1">
    <location>
        <begin position="271"/>
        <end position="290"/>
    </location>
</feature>
<dbReference type="InterPro" id="IPR002557">
    <property type="entry name" value="Chitin-bd_dom"/>
</dbReference>
<dbReference type="Gene3D" id="2.60.120.200">
    <property type="match status" value="1"/>
</dbReference>
<dbReference type="Proteomes" id="UP001283361">
    <property type="component" value="Unassembled WGS sequence"/>
</dbReference>
<name>A0AAE1DJD0_9GAST</name>
<evidence type="ECO:0000259" key="2">
    <source>
        <dbReference type="PROSITE" id="PS50940"/>
    </source>
</evidence>
<proteinExistence type="predicted"/>
<evidence type="ECO:0000313" key="3">
    <source>
        <dbReference type="EMBL" id="KAK3772786.1"/>
    </source>
</evidence>
<accession>A0AAE1DJD0</accession>
<gene>
    <name evidence="3" type="ORF">RRG08_049276</name>
</gene>
<dbReference type="GO" id="GO:0008061">
    <property type="term" value="F:chitin binding"/>
    <property type="evidence" value="ECO:0007669"/>
    <property type="project" value="InterPro"/>
</dbReference>